<sequence length="368" mass="42355">MSNVKKYKDIVAFHPGYYIADIIEDMEVSQAEFAKRMGTTAKTLSKLINGQANISNDLAKKLSVMMGTSVEVWQNLQNTYDRKLIEMQQAKDYDEQTKIVKEIDYRYFVDVVDLPITRNVNDKVANLCRFFRVSDLRIMLQPDFLVNFRTSTSCNNEKNIINSRAWIQTAINISKNINTSPYDAQKLKRYLPELRSMTVQKPEEFLPRMKEIFADCGVAFVLLPHLKNAGVNGAVKWINDERVVLAMNNRGLDADKFWFSLFHEIKHVLQQKIKTVFISSTMEEMIDINNKLEKEADEFATDYLIAPADYKKFSPSKYTSDNEIVEFAKKIGIHPGIVAGRMQHDGIIPQNGCSKLKEKYIIETKYTA</sequence>
<gene>
    <name evidence="3" type="ORF">N5B56_10180</name>
</gene>
<dbReference type="CDD" id="cd00093">
    <property type="entry name" value="HTH_XRE"/>
    <property type="match status" value="1"/>
</dbReference>
<dbReference type="Proteomes" id="UP001431199">
    <property type="component" value="Unassembled WGS sequence"/>
</dbReference>
<evidence type="ECO:0000313" key="4">
    <source>
        <dbReference type="Proteomes" id="UP001431199"/>
    </source>
</evidence>
<name>A0ABT2M1P4_9FIRM</name>
<dbReference type="InterPro" id="IPR010982">
    <property type="entry name" value="Lambda_DNA-bd_dom_sf"/>
</dbReference>
<organism evidence="3 4">
    <name type="scientific">Eubacterium album</name>
    <dbReference type="NCBI Taxonomy" id="2978477"/>
    <lineage>
        <taxon>Bacteria</taxon>
        <taxon>Bacillati</taxon>
        <taxon>Bacillota</taxon>
        <taxon>Clostridia</taxon>
        <taxon>Eubacteriales</taxon>
        <taxon>Eubacteriaceae</taxon>
        <taxon>Eubacterium</taxon>
    </lineage>
</organism>
<accession>A0ABT2M1P4</accession>
<evidence type="ECO:0000313" key="3">
    <source>
        <dbReference type="EMBL" id="MCT7399447.1"/>
    </source>
</evidence>
<dbReference type="RefSeq" id="WP_260978865.1">
    <property type="nucleotide sequence ID" value="NZ_JAODBU010000009.1"/>
</dbReference>
<dbReference type="PANTHER" id="PTHR36924:SF1">
    <property type="entry name" value="ANTITOXIN HIGA-1"/>
    <property type="match status" value="1"/>
</dbReference>
<dbReference type="Gene3D" id="1.10.260.40">
    <property type="entry name" value="lambda repressor-like DNA-binding domains"/>
    <property type="match status" value="1"/>
</dbReference>
<keyword evidence="4" id="KW-1185">Reference proteome</keyword>
<comment type="caution">
    <text evidence="3">The sequence shown here is derived from an EMBL/GenBank/DDBJ whole genome shotgun (WGS) entry which is preliminary data.</text>
</comment>
<dbReference type="EMBL" id="JAODBU010000009">
    <property type="protein sequence ID" value="MCT7399447.1"/>
    <property type="molecule type" value="Genomic_DNA"/>
</dbReference>
<feature type="domain" description="HTH cro/C1-type" evidence="2">
    <location>
        <begin position="19"/>
        <end position="73"/>
    </location>
</feature>
<protein>
    <submittedName>
        <fullName evidence="3">HigA family addiction module antitoxin</fullName>
    </submittedName>
</protein>
<proteinExistence type="predicted"/>
<dbReference type="SUPFAM" id="SSF47413">
    <property type="entry name" value="lambda repressor-like DNA-binding domains"/>
    <property type="match status" value="1"/>
</dbReference>
<dbReference type="InterPro" id="IPR013430">
    <property type="entry name" value="Toxin_antidote_HigA"/>
</dbReference>
<dbReference type="Gene3D" id="1.10.10.2910">
    <property type="match status" value="1"/>
</dbReference>
<dbReference type="SMART" id="SM00530">
    <property type="entry name" value="HTH_XRE"/>
    <property type="match status" value="1"/>
</dbReference>
<keyword evidence="1" id="KW-0238">DNA-binding</keyword>
<evidence type="ECO:0000259" key="2">
    <source>
        <dbReference type="PROSITE" id="PS50943"/>
    </source>
</evidence>
<reference evidence="3" key="1">
    <citation type="submission" date="2022-09" db="EMBL/GenBank/DDBJ databases">
        <title>Eubacterium sp. LFL-14 isolated from human feces.</title>
        <authorList>
            <person name="Liu F."/>
        </authorList>
    </citation>
    <scope>NUCLEOTIDE SEQUENCE</scope>
    <source>
        <strain evidence="3">LFL-14</strain>
    </source>
</reference>
<dbReference type="NCBIfam" id="TIGR02607">
    <property type="entry name" value="antidote_HigA"/>
    <property type="match status" value="1"/>
</dbReference>
<dbReference type="Pfam" id="PF01381">
    <property type="entry name" value="HTH_3"/>
    <property type="match status" value="1"/>
</dbReference>
<dbReference type="PROSITE" id="PS50943">
    <property type="entry name" value="HTH_CROC1"/>
    <property type="match status" value="1"/>
</dbReference>
<dbReference type="InterPro" id="IPR001387">
    <property type="entry name" value="Cro/C1-type_HTH"/>
</dbReference>
<evidence type="ECO:0000256" key="1">
    <source>
        <dbReference type="ARBA" id="ARBA00023125"/>
    </source>
</evidence>
<dbReference type="PANTHER" id="PTHR36924">
    <property type="entry name" value="ANTITOXIN HIGA-1"/>
    <property type="match status" value="1"/>
</dbReference>